<feature type="transmembrane region" description="Helical" evidence="8">
    <location>
        <begin position="147"/>
        <end position="165"/>
    </location>
</feature>
<proteinExistence type="inferred from homology"/>
<dbReference type="AlphaFoldDB" id="A0A916SU57"/>
<protein>
    <recommendedName>
        <fullName evidence="11">Hemolysin III</fullName>
    </recommendedName>
</protein>
<keyword evidence="10" id="KW-1185">Reference proteome</keyword>
<dbReference type="GO" id="GO:0140911">
    <property type="term" value="F:pore-forming activity"/>
    <property type="evidence" value="ECO:0007669"/>
    <property type="project" value="InterPro"/>
</dbReference>
<keyword evidence="6 8" id="KW-0472">Membrane</keyword>
<comment type="subcellular location">
    <subcellularLocation>
        <location evidence="1">Cell membrane</location>
        <topology evidence="1">Multi-pass membrane protein</topology>
    </subcellularLocation>
</comment>
<accession>A0A916SU57</accession>
<feature type="binding site" evidence="7">
    <location>
        <position position="212"/>
    </location>
    <ligand>
        <name>Zn(2+)</name>
        <dbReference type="ChEBI" id="CHEBI:29105"/>
    </ligand>
</feature>
<keyword evidence="5 8" id="KW-1133">Transmembrane helix</keyword>
<feature type="transmembrane region" description="Helical" evidence="8">
    <location>
        <begin position="31"/>
        <end position="54"/>
    </location>
</feature>
<dbReference type="PANTHER" id="PTHR20855:SF3">
    <property type="entry name" value="LD03007P"/>
    <property type="match status" value="1"/>
</dbReference>
<evidence type="ECO:0000256" key="4">
    <source>
        <dbReference type="ARBA" id="ARBA00022692"/>
    </source>
</evidence>
<keyword evidence="7" id="KW-0862">Zinc</keyword>
<feature type="transmembrane region" description="Helical" evidence="8">
    <location>
        <begin position="210"/>
        <end position="230"/>
    </location>
</feature>
<evidence type="ECO:0000256" key="6">
    <source>
        <dbReference type="ARBA" id="ARBA00023136"/>
    </source>
</evidence>
<dbReference type="EMBL" id="BMGC01000001">
    <property type="protein sequence ID" value="GGB17813.1"/>
    <property type="molecule type" value="Genomic_DNA"/>
</dbReference>
<evidence type="ECO:0000256" key="5">
    <source>
        <dbReference type="ARBA" id="ARBA00022989"/>
    </source>
</evidence>
<name>A0A916SU57_9ACTN</name>
<dbReference type="InterPro" id="IPR004254">
    <property type="entry name" value="AdipoR/HlyIII-related"/>
</dbReference>
<dbReference type="GO" id="GO:0046872">
    <property type="term" value="F:metal ion binding"/>
    <property type="evidence" value="ECO:0007669"/>
    <property type="project" value="UniProtKB-KW"/>
</dbReference>
<dbReference type="GO" id="GO:0005886">
    <property type="term" value="C:plasma membrane"/>
    <property type="evidence" value="ECO:0007669"/>
    <property type="project" value="UniProtKB-SubCell"/>
</dbReference>
<reference evidence="9" key="1">
    <citation type="journal article" date="2014" name="Int. J. Syst. Evol. Microbiol.">
        <title>Complete genome sequence of Corynebacterium casei LMG S-19264T (=DSM 44701T), isolated from a smear-ripened cheese.</title>
        <authorList>
            <consortium name="US DOE Joint Genome Institute (JGI-PGF)"/>
            <person name="Walter F."/>
            <person name="Albersmeier A."/>
            <person name="Kalinowski J."/>
            <person name="Ruckert C."/>
        </authorList>
    </citation>
    <scope>NUCLEOTIDE SEQUENCE</scope>
    <source>
        <strain evidence="9">CGMCC 1.12827</strain>
    </source>
</reference>
<sequence length="232" mass="24877">MTEATAATPAPIPHGEVDADLRPRMRGWIHLYAVVAAAIAGTVLIVVTACLRSIADTVAVTVYVVTICGVFGVSATYHRHLWRTARTRMWTKRGDHSMIFVFIAGTYTPFCVAGLPASTAAVVLTIVWVGAICGVLLKVCRPTSPRWLGVILYIALGWTIVAVAPELASRTGATVIVLLAAGGVLYSVGGVLFALRRPDPWPHTYGHHEVFHTATVIAALLHYIAVWLVVFG</sequence>
<keyword evidence="4 8" id="KW-0812">Transmembrane</keyword>
<comment type="caution">
    <text evidence="9">The sequence shown here is derived from an EMBL/GenBank/DDBJ whole genome shotgun (WGS) entry which is preliminary data.</text>
</comment>
<organism evidence="9 10">
    <name type="scientific">Gordonia jinhuaensis</name>
    <dbReference type="NCBI Taxonomy" id="1517702"/>
    <lineage>
        <taxon>Bacteria</taxon>
        <taxon>Bacillati</taxon>
        <taxon>Actinomycetota</taxon>
        <taxon>Actinomycetes</taxon>
        <taxon>Mycobacteriales</taxon>
        <taxon>Gordoniaceae</taxon>
        <taxon>Gordonia</taxon>
    </lineage>
</organism>
<evidence type="ECO:0000256" key="3">
    <source>
        <dbReference type="ARBA" id="ARBA00022475"/>
    </source>
</evidence>
<dbReference type="Pfam" id="PF03006">
    <property type="entry name" value="HlyIII"/>
    <property type="match status" value="1"/>
</dbReference>
<evidence type="ECO:0000256" key="1">
    <source>
        <dbReference type="ARBA" id="ARBA00004651"/>
    </source>
</evidence>
<feature type="transmembrane region" description="Helical" evidence="8">
    <location>
        <begin position="60"/>
        <end position="77"/>
    </location>
</feature>
<reference evidence="9" key="2">
    <citation type="submission" date="2020-09" db="EMBL/GenBank/DDBJ databases">
        <authorList>
            <person name="Sun Q."/>
            <person name="Zhou Y."/>
        </authorList>
    </citation>
    <scope>NUCLEOTIDE SEQUENCE</scope>
    <source>
        <strain evidence="9">CGMCC 1.12827</strain>
    </source>
</reference>
<feature type="transmembrane region" description="Helical" evidence="8">
    <location>
        <begin position="171"/>
        <end position="195"/>
    </location>
</feature>
<feature type="binding site" evidence="7">
    <location>
        <position position="78"/>
    </location>
    <ligand>
        <name>Zn(2+)</name>
        <dbReference type="ChEBI" id="CHEBI:29105"/>
    </ligand>
</feature>
<dbReference type="RefSeq" id="WP_188584729.1">
    <property type="nucleotide sequence ID" value="NZ_BMGC01000001.1"/>
</dbReference>
<evidence type="ECO:0008006" key="11">
    <source>
        <dbReference type="Google" id="ProtNLM"/>
    </source>
</evidence>
<evidence type="ECO:0000256" key="2">
    <source>
        <dbReference type="ARBA" id="ARBA00008488"/>
    </source>
</evidence>
<keyword evidence="7" id="KW-0479">Metal-binding</keyword>
<evidence type="ECO:0000313" key="10">
    <source>
        <dbReference type="Proteomes" id="UP000621454"/>
    </source>
</evidence>
<dbReference type="NCBIfam" id="TIGR01065">
    <property type="entry name" value="hlyIII"/>
    <property type="match status" value="1"/>
</dbReference>
<evidence type="ECO:0000313" key="9">
    <source>
        <dbReference type="EMBL" id="GGB17813.1"/>
    </source>
</evidence>
<dbReference type="PANTHER" id="PTHR20855">
    <property type="entry name" value="ADIPOR/PROGESTIN RECEPTOR-RELATED"/>
    <property type="match status" value="1"/>
</dbReference>
<dbReference type="Proteomes" id="UP000621454">
    <property type="component" value="Unassembled WGS sequence"/>
</dbReference>
<dbReference type="InterPro" id="IPR005744">
    <property type="entry name" value="Hy-lIII"/>
</dbReference>
<feature type="binding site" evidence="7">
    <location>
        <position position="208"/>
    </location>
    <ligand>
        <name>Zn(2+)</name>
        <dbReference type="ChEBI" id="CHEBI:29105"/>
    </ligand>
</feature>
<evidence type="ECO:0000256" key="7">
    <source>
        <dbReference type="PIRSR" id="PIRSR604254-1"/>
    </source>
</evidence>
<keyword evidence="3" id="KW-1003">Cell membrane</keyword>
<gene>
    <name evidence="9" type="ORF">GCM10011489_02380</name>
</gene>
<comment type="similarity">
    <text evidence="2">Belongs to the UPF0073 (Hly-III) family.</text>
</comment>
<evidence type="ECO:0000256" key="8">
    <source>
        <dbReference type="SAM" id="Phobius"/>
    </source>
</evidence>
<feature type="transmembrane region" description="Helical" evidence="8">
    <location>
        <begin position="98"/>
        <end position="115"/>
    </location>
</feature>